<keyword evidence="5" id="KW-1185">Reference proteome</keyword>
<dbReference type="PANTHER" id="PTHR10381">
    <property type="entry name" value="ATP-DEPENDENT CLP PROTEASE PROTEOLYTIC SUBUNIT"/>
    <property type="match status" value="1"/>
</dbReference>
<dbReference type="Proteomes" id="UP000247498">
    <property type="component" value="Unassembled WGS sequence"/>
</dbReference>
<sequence length="302" mass="32737">MQTSLRAGGAPRTGGAPQSAGRGSSRRPACECSALAAQHSRRRPQRVQQPPTGVLDHASSSRMRLAPLNAQRRSPVIAPDISIGSGQDQTFVDLNNYLLRQRIVFLSGYVNDKLATQIVGSLLALEAMDEEAEIRVYINSPGGQPYSILGVVDTMQAIKPPIKTVALGACYSYASLLVAAGTKGRRYSMKNTRLMMTQPMGGSQGDIYQIAATVAELNAIYQLIARYYMKFTGMSADDVERATNRDTFMTPEEAKQAGLIDDLIRGDGGRDYTSPPAMVRQLEDLGFVDRLTGGILNTGREF</sequence>
<keyword evidence="4" id="KW-0378">Hydrolase</keyword>
<dbReference type="GO" id="GO:0004176">
    <property type="term" value="F:ATP-dependent peptidase activity"/>
    <property type="evidence" value="ECO:0007669"/>
    <property type="project" value="InterPro"/>
</dbReference>
<dbReference type="Gene3D" id="3.90.226.10">
    <property type="entry name" value="2-enoyl-CoA Hydratase, Chain A, domain 1"/>
    <property type="match status" value="1"/>
</dbReference>
<dbReference type="Pfam" id="PF00574">
    <property type="entry name" value="CLP_protease"/>
    <property type="match status" value="1"/>
</dbReference>
<keyword evidence="4" id="KW-0645">Protease</keyword>
<protein>
    <recommendedName>
        <fullName evidence="2">ATP-dependent Clp protease proteolytic subunit</fullName>
    </recommendedName>
</protein>
<dbReference type="InParanoid" id="A0A2V0P9I2"/>
<dbReference type="InterPro" id="IPR029045">
    <property type="entry name" value="ClpP/crotonase-like_dom_sf"/>
</dbReference>
<dbReference type="CDD" id="cd07017">
    <property type="entry name" value="S14_ClpP_2"/>
    <property type="match status" value="1"/>
</dbReference>
<dbReference type="EMBL" id="BDRX01000068">
    <property type="protein sequence ID" value="GBF95612.1"/>
    <property type="molecule type" value="Genomic_DNA"/>
</dbReference>
<proteinExistence type="inferred from homology"/>
<reference evidence="4 5" key="1">
    <citation type="journal article" date="2018" name="Sci. Rep.">
        <title>Raphidocelis subcapitata (=Pseudokirchneriella subcapitata) provides an insight into genome evolution and environmental adaptations in the Sphaeropleales.</title>
        <authorList>
            <person name="Suzuki S."/>
            <person name="Yamaguchi H."/>
            <person name="Nakajima N."/>
            <person name="Kawachi M."/>
        </authorList>
    </citation>
    <scope>NUCLEOTIDE SEQUENCE [LARGE SCALE GENOMIC DNA]</scope>
    <source>
        <strain evidence="4 5">NIES-35</strain>
    </source>
</reference>
<dbReference type="GO" id="GO:0051117">
    <property type="term" value="F:ATPase binding"/>
    <property type="evidence" value="ECO:0007669"/>
    <property type="project" value="TreeGrafter"/>
</dbReference>
<evidence type="ECO:0000313" key="5">
    <source>
        <dbReference type="Proteomes" id="UP000247498"/>
    </source>
</evidence>
<comment type="caution">
    <text evidence="4">The sequence shown here is derived from an EMBL/GenBank/DDBJ whole genome shotgun (WGS) entry which is preliminary data.</text>
</comment>
<evidence type="ECO:0000256" key="3">
    <source>
        <dbReference type="SAM" id="MobiDB-lite"/>
    </source>
</evidence>
<evidence type="ECO:0000313" key="4">
    <source>
        <dbReference type="EMBL" id="GBF95612.1"/>
    </source>
</evidence>
<feature type="region of interest" description="Disordered" evidence="3">
    <location>
        <begin position="1"/>
        <end position="60"/>
    </location>
</feature>
<dbReference type="GO" id="GO:0009536">
    <property type="term" value="C:plastid"/>
    <property type="evidence" value="ECO:0007669"/>
    <property type="project" value="UniProtKB-ARBA"/>
</dbReference>
<organism evidence="4 5">
    <name type="scientific">Raphidocelis subcapitata</name>
    <dbReference type="NCBI Taxonomy" id="307507"/>
    <lineage>
        <taxon>Eukaryota</taxon>
        <taxon>Viridiplantae</taxon>
        <taxon>Chlorophyta</taxon>
        <taxon>core chlorophytes</taxon>
        <taxon>Chlorophyceae</taxon>
        <taxon>CS clade</taxon>
        <taxon>Sphaeropleales</taxon>
        <taxon>Selenastraceae</taxon>
        <taxon>Raphidocelis</taxon>
    </lineage>
</organism>
<dbReference type="AlphaFoldDB" id="A0A2V0P9I2"/>
<comment type="similarity">
    <text evidence="1 2">Belongs to the peptidase S14 family.</text>
</comment>
<dbReference type="PRINTS" id="PR00127">
    <property type="entry name" value="CLPPROTEASEP"/>
</dbReference>
<dbReference type="SUPFAM" id="SSF52096">
    <property type="entry name" value="ClpP/crotonase"/>
    <property type="match status" value="1"/>
</dbReference>
<dbReference type="GO" id="GO:0009368">
    <property type="term" value="C:endopeptidase Clp complex"/>
    <property type="evidence" value="ECO:0007669"/>
    <property type="project" value="TreeGrafter"/>
</dbReference>
<dbReference type="PANTHER" id="PTHR10381:SF11">
    <property type="entry name" value="ATP-DEPENDENT CLP PROTEASE PROTEOLYTIC SUBUNIT, MITOCHONDRIAL"/>
    <property type="match status" value="1"/>
</dbReference>
<dbReference type="InterPro" id="IPR001907">
    <property type="entry name" value="ClpP"/>
</dbReference>
<evidence type="ECO:0000256" key="1">
    <source>
        <dbReference type="ARBA" id="ARBA00007039"/>
    </source>
</evidence>
<dbReference type="GO" id="GO:0004252">
    <property type="term" value="F:serine-type endopeptidase activity"/>
    <property type="evidence" value="ECO:0007669"/>
    <property type="project" value="InterPro"/>
</dbReference>
<name>A0A2V0P9I2_9CHLO</name>
<dbReference type="InterPro" id="IPR023562">
    <property type="entry name" value="ClpP/TepA"/>
</dbReference>
<gene>
    <name evidence="4" type="ORF">Rsub_08594</name>
</gene>
<evidence type="ECO:0000256" key="2">
    <source>
        <dbReference type="RuleBase" id="RU003567"/>
    </source>
</evidence>
<dbReference type="STRING" id="307507.A0A2V0P9I2"/>
<feature type="compositionally biased region" description="Low complexity" evidence="3">
    <location>
        <begin position="1"/>
        <end position="17"/>
    </location>
</feature>
<dbReference type="OrthoDB" id="2017408at2759"/>
<accession>A0A2V0P9I2</accession>
<dbReference type="GO" id="GO:0006515">
    <property type="term" value="P:protein quality control for misfolded or incompletely synthesized proteins"/>
    <property type="evidence" value="ECO:0007669"/>
    <property type="project" value="TreeGrafter"/>
</dbReference>